<name>A0ABW2V639_9BACL</name>
<dbReference type="EC" id="3.2.2.15" evidence="2"/>
<keyword evidence="3" id="KW-1185">Reference proteome</keyword>
<organism evidence="2 3">
    <name type="scientific">Paenibacillus thermoaerophilus</name>
    <dbReference type="NCBI Taxonomy" id="1215385"/>
    <lineage>
        <taxon>Bacteria</taxon>
        <taxon>Bacillati</taxon>
        <taxon>Bacillota</taxon>
        <taxon>Bacilli</taxon>
        <taxon>Bacillales</taxon>
        <taxon>Paenibacillaceae</taxon>
        <taxon>Paenibacillus</taxon>
    </lineage>
</organism>
<dbReference type="SUPFAM" id="SSF52141">
    <property type="entry name" value="Uracil-DNA glycosylase-like"/>
    <property type="match status" value="1"/>
</dbReference>
<keyword evidence="2" id="KW-0326">Glycosidase</keyword>
<dbReference type="CDD" id="cd10032">
    <property type="entry name" value="UDG-F6_HDG"/>
    <property type="match status" value="1"/>
</dbReference>
<dbReference type="EMBL" id="JBHTGQ010000023">
    <property type="protein sequence ID" value="MFC7750324.1"/>
    <property type="molecule type" value="Genomic_DNA"/>
</dbReference>
<comment type="caution">
    <text evidence="2">The sequence shown here is derived from an EMBL/GenBank/DDBJ whole genome shotgun (WGS) entry which is preliminary data.</text>
</comment>
<proteinExistence type="predicted"/>
<dbReference type="Proteomes" id="UP001596528">
    <property type="component" value="Unassembled WGS sequence"/>
</dbReference>
<keyword evidence="2" id="KW-0378">Hydrolase</keyword>
<evidence type="ECO:0000313" key="3">
    <source>
        <dbReference type="Proteomes" id="UP001596528"/>
    </source>
</evidence>
<feature type="domain" description="Uracil-DNA glycosylase-like" evidence="1">
    <location>
        <begin position="21"/>
        <end position="174"/>
    </location>
</feature>
<dbReference type="SMART" id="SM00986">
    <property type="entry name" value="UDG"/>
    <property type="match status" value="1"/>
</dbReference>
<dbReference type="RefSeq" id="WP_170209396.1">
    <property type="nucleotide sequence ID" value="NZ_JBHTGQ010000023.1"/>
</dbReference>
<dbReference type="Gene3D" id="3.40.470.10">
    <property type="entry name" value="Uracil-DNA glycosylase-like domain"/>
    <property type="match status" value="1"/>
</dbReference>
<accession>A0ABW2V639</accession>
<dbReference type="NCBIfam" id="TIGR04274">
    <property type="entry name" value="hypoxanDNAglyco"/>
    <property type="match status" value="1"/>
</dbReference>
<dbReference type="Pfam" id="PF03167">
    <property type="entry name" value="UDG"/>
    <property type="match status" value="1"/>
</dbReference>
<reference evidence="3" key="1">
    <citation type="journal article" date="2019" name="Int. J. Syst. Evol. Microbiol.">
        <title>The Global Catalogue of Microorganisms (GCM) 10K type strain sequencing project: providing services to taxonomists for standard genome sequencing and annotation.</title>
        <authorList>
            <consortium name="The Broad Institute Genomics Platform"/>
            <consortium name="The Broad Institute Genome Sequencing Center for Infectious Disease"/>
            <person name="Wu L."/>
            <person name="Ma J."/>
        </authorList>
    </citation>
    <scope>NUCLEOTIDE SEQUENCE [LARGE SCALE GENOMIC DNA]</scope>
    <source>
        <strain evidence="3">JCM 18657</strain>
    </source>
</reference>
<protein>
    <submittedName>
        <fullName evidence="2">DNA-deoxyinosine glycosylase</fullName>
        <ecNumber evidence="2">3.2.2.15</ecNumber>
    </submittedName>
</protein>
<evidence type="ECO:0000313" key="2">
    <source>
        <dbReference type="EMBL" id="MFC7750324.1"/>
    </source>
</evidence>
<dbReference type="InterPro" id="IPR036895">
    <property type="entry name" value="Uracil-DNA_glycosylase-like_sf"/>
</dbReference>
<sequence>MTPIKMTDRYAAGDGRVRSFEPVVRPDSRVLILGSMPGVQSLERNQYYANPRNQFWTLVYGAFGRTPHPDYDERIRFVLEHGIALWDVLAECVRPGSLDSSIREERTQNFAAFYRRYPGIRAVFCNGSKAYDSYRRQVGPDDRRVCIKLPSSSPTPGKYNKSLADKQLEWNAIRQWAERGSPSHKGGLL</sequence>
<dbReference type="InterPro" id="IPR005122">
    <property type="entry name" value="Uracil-DNA_glycosylase-like"/>
</dbReference>
<dbReference type="InterPro" id="IPR026353">
    <property type="entry name" value="Hypoxan-DNA_Glyclase"/>
</dbReference>
<gene>
    <name evidence="2" type="ORF">ACFQWB_10340</name>
</gene>
<dbReference type="SMART" id="SM00987">
    <property type="entry name" value="UreE_C"/>
    <property type="match status" value="1"/>
</dbReference>
<evidence type="ECO:0000259" key="1">
    <source>
        <dbReference type="SMART" id="SM00986"/>
    </source>
</evidence>
<dbReference type="GO" id="GO:0033958">
    <property type="term" value="F:DNA-deoxyinosine glycosylase activity"/>
    <property type="evidence" value="ECO:0007669"/>
    <property type="project" value="UniProtKB-EC"/>
</dbReference>